<dbReference type="PANTHER" id="PTHR20854:SF4">
    <property type="entry name" value="INOSITOL-1-MONOPHOSPHATASE-RELATED"/>
    <property type="match status" value="1"/>
</dbReference>
<dbReference type="AlphaFoldDB" id="A0A846YM50"/>
<dbReference type="GO" id="GO:0007165">
    <property type="term" value="P:signal transduction"/>
    <property type="evidence" value="ECO:0007669"/>
    <property type="project" value="TreeGrafter"/>
</dbReference>
<comment type="caution">
    <text evidence="8">The sequence shown here is derived from an EMBL/GenBank/DDBJ whole genome shotgun (WGS) entry which is preliminary data.</text>
</comment>
<dbReference type="Pfam" id="PF00459">
    <property type="entry name" value="Inositol_P"/>
    <property type="match status" value="1"/>
</dbReference>
<keyword evidence="9" id="KW-1185">Reference proteome</keyword>
<evidence type="ECO:0000256" key="4">
    <source>
        <dbReference type="ARBA" id="ARBA00022801"/>
    </source>
</evidence>
<dbReference type="Gene3D" id="3.30.540.10">
    <property type="entry name" value="Fructose-1,6-Bisphosphatase, subunit A, domain 1"/>
    <property type="match status" value="1"/>
</dbReference>
<keyword evidence="3 6" id="KW-0479">Metal-binding</keyword>
<feature type="region of interest" description="Disordered" evidence="7">
    <location>
        <begin position="270"/>
        <end position="336"/>
    </location>
</feature>
<keyword evidence="4" id="KW-0378">Hydrolase</keyword>
<protein>
    <recommendedName>
        <fullName evidence="2">inositol-phosphate phosphatase</fullName>
        <ecNumber evidence="2">3.1.3.25</ecNumber>
    </recommendedName>
</protein>
<comment type="catalytic activity">
    <reaction evidence="1">
        <text>a myo-inositol phosphate + H2O = myo-inositol + phosphate</text>
        <dbReference type="Rhea" id="RHEA:24056"/>
        <dbReference type="ChEBI" id="CHEBI:15377"/>
        <dbReference type="ChEBI" id="CHEBI:17268"/>
        <dbReference type="ChEBI" id="CHEBI:43474"/>
        <dbReference type="ChEBI" id="CHEBI:84139"/>
        <dbReference type="EC" id="3.1.3.25"/>
    </reaction>
</comment>
<dbReference type="PROSITE" id="PS00630">
    <property type="entry name" value="IMP_2"/>
    <property type="match status" value="1"/>
</dbReference>
<dbReference type="GO" id="GO:0046854">
    <property type="term" value="P:phosphatidylinositol phosphate biosynthetic process"/>
    <property type="evidence" value="ECO:0007669"/>
    <property type="project" value="InterPro"/>
</dbReference>
<name>A0A846YM50_9NOCA</name>
<dbReference type="GO" id="GO:0008934">
    <property type="term" value="F:inositol monophosphate 1-phosphatase activity"/>
    <property type="evidence" value="ECO:0007669"/>
    <property type="project" value="TreeGrafter"/>
</dbReference>
<feature type="binding site" evidence="6">
    <location>
        <position position="217"/>
    </location>
    <ligand>
        <name>Mg(2+)</name>
        <dbReference type="ChEBI" id="CHEBI:18420"/>
        <label>1</label>
        <note>catalytic</note>
    </ligand>
</feature>
<dbReference type="InterPro" id="IPR000760">
    <property type="entry name" value="Inositol_monophosphatase-like"/>
</dbReference>
<dbReference type="SUPFAM" id="SSF56655">
    <property type="entry name" value="Carbohydrate phosphatase"/>
    <property type="match status" value="1"/>
</dbReference>
<feature type="binding site" evidence="6">
    <location>
        <position position="89"/>
    </location>
    <ligand>
        <name>Mg(2+)</name>
        <dbReference type="ChEBI" id="CHEBI:18420"/>
        <label>1</label>
        <note>catalytic</note>
    </ligand>
</feature>
<feature type="binding site" evidence="6">
    <location>
        <position position="70"/>
    </location>
    <ligand>
        <name>Mg(2+)</name>
        <dbReference type="ChEBI" id="CHEBI:18420"/>
        <label>1</label>
        <note>catalytic</note>
    </ligand>
</feature>
<evidence type="ECO:0000256" key="6">
    <source>
        <dbReference type="PIRSR" id="PIRSR600760-2"/>
    </source>
</evidence>
<evidence type="ECO:0000313" key="8">
    <source>
        <dbReference type="EMBL" id="NKY58654.1"/>
    </source>
</evidence>
<proteinExistence type="predicted"/>
<dbReference type="GO" id="GO:0006020">
    <property type="term" value="P:inositol metabolic process"/>
    <property type="evidence" value="ECO:0007669"/>
    <property type="project" value="TreeGrafter"/>
</dbReference>
<organism evidence="8 9">
    <name type="scientific">Nocardia flavorosea</name>
    <dbReference type="NCBI Taxonomy" id="53429"/>
    <lineage>
        <taxon>Bacteria</taxon>
        <taxon>Bacillati</taxon>
        <taxon>Actinomycetota</taxon>
        <taxon>Actinomycetes</taxon>
        <taxon>Mycobacteriales</taxon>
        <taxon>Nocardiaceae</taxon>
        <taxon>Nocardia</taxon>
    </lineage>
</organism>
<dbReference type="PANTHER" id="PTHR20854">
    <property type="entry name" value="INOSITOL MONOPHOSPHATASE"/>
    <property type="match status" value="1"/>
</dbReference>
<dbReference type="Proteomes" id="UP000570678">
    <property type="component" value="Unassembled WGS sequence"/>
</dbReference>
<accession>A0A846YM50</accession>
<keyword evidence="5 6" id="KW-0460">Magnesium</keyword>
<gene>
    <name evidence="8" type="ORF">HGA15_21405</name>
</gene>
<feature type="compositionally biased region" description="Low complexity" evidence="7">
    <location>
        <begin position="286"/>
        <end position="308"/>
    </location>
</feature>
<evidence type="ECO:0000256" key="7">
    <source>
        <dbReference type="SAM" id="MobiDB-lite"/>
    </source>
</evidence>
<reference evidence="8 9" key="1">
    <citation type="submission" date="2020-04" db="EMBL/GenBank/DDBJ databases">
        <title>MicrobeNet Type strains.</title>
        <authorList>
            <person name="Nicholson A.C."/>
        </authorList>
    </citation>
    <scope>NUCLEOTIDE SEQUENCE [LARGE SCALE GENOMIC DNA]</scope>
    <source>
        <strain evidence="8 9">JCM 3332</strain>
    </source>
</reference>
<sequence length="336" mass="33979">MTRAETELAGLLSTAAEVLDSVGDRFLEGRGAPSAVAKGSRDFATELDLELERTISELLVARTGIEVHGEEFGGPSLTGGTAWVLDPIDGTFNYSTGHPLTGTLLALIRDGEPVLGLAWFPPLDRRYAAVAGGPLLVDGVARPPLPPALLDEAMIGFGAFNIESTGRVPGLFRHRVLGALSRLSSRVRMHGSTGIDLAFTADGTLGGAIVFGHHPWDNAAGALMVRCAGGIVTDLEGADWTIESGSVLAAAPGVHAELLEMIAAARGTGFAVPGSDRDPGRAAEPASGEDGAGSDAGVDSAHSGGADSPAYGSGAGTAAPGSRVDNAAPGGGEERS</sequence>
<dbReference type="PRINTS" id="PR00377">
    <property type="entry name" value="IMPHPHTASES"/>
</dbReference>
<evidence type="ECO:0000256" key="2">
    <source>
        <dbReference type="ARBA" id="ARBA00013106"/>
    </source>
</evidence>
<feature type="binding site" evidence="6">
    <location>
        <position position="86"/>
    </location>
    <ligand>
        <name>Mg(2+)</name>
        <dbReference type="ChEBI" id="CHEBI:18420"/>
        <label>1</label>
        <note>catalytic</note>
    </ligand>
</feature>
<evidence type="ECO:0000256" key="1">
    <source>
        <dbReference type="ARBA" id="ARBA00001033"/>
    </source>
</evidence>
<evidence type="ECO:0000256" key="5">
    <source>
        <dbReference type="ARBA" id="ARBA00022842"/>
    </source>
</evidence>
<dbReference type="PROSITE" id="PS00629">
    <property type="entry name" value="IMP_1"/>
    <property type="match status" value="1"/>
</dbReference>
<feature type="binding site" evidence="6">
    <location>
        <position position="88"/>
    </location>
    <ligand>
        <name>Mg(2+)</name>
        <dbReference type="ChEBI" id="CHEBI:18420"/>
        <label>1</label>
        <note>catalytic</note>
    </ligand>
</feature>
<dbReference type="EMBL" id="JAAXOT010000011">
    <property type="protein sequence ID" value="NKY58654.1"/>
    <property type="molecule type" value="Genomic_DNA"/>
</dbReference>
<evidence type="ECO:0000256" key="3">
    <source>
        <dbReference type="ARBA" id="ARBA00022723"/>
    </source>
</evidence>
<dbReference type="Gene3D" id="3.40.190.80">
    <property type="match status" value="1"/>
</dbReference>
<dbReference type="InterPro" id="IPR020550">
    <property type="entry name" value="Inositol_monophosphatase_CS"/>
</dbReference>
<evidence type="ECO:0000313" key="9">
    <source>
        <dbReference type="Proteomes" id="UP000570678"/>
    </source>
</evidence>
<comment type="cofactor">
    <cofactor evidence="6">
        <name>Mg(2+)</name>
        <dbReference type="ChEBI" id="CHEBI:18420"/>
    </cofactor>
</comment>
<dbReference type="CDD" id="cd01637">
    <property type="entry name" value="IMPase_like"/>
    <property type="match status" value="1"/>
</dbReference>
<dbReference type="InterPro" id="IPR020583">
    <property type="entry name" value="Inositol_monoP_metal-BS"/>
</dbReference>
<dbReference type="GO" id="GO:0046872">
    <property type="term" value="F:metal ion binding"/>
    <property type="evidence" value="ECO:0007669"/>
    <property type="project" value="UniProtKB-KW"/>
</dbReference>
<dbReference type="EC" id="3.1.3.25" evidence="2"/>